<dbReference type="EMBL" id="JBITGY010000005">
    <property type="protein sequence ID" value="MFI6500015.1"/>
    <property type="molecule type" value="Genomic_DNA"/>
</dbReference>
<sequence length="322" mass="34595">MYVLPAELRHALAEELESHREQDLAASAAELTARYHRPFDRPALRSATDVAAYAAVRMPATFAAVRFALAEAASAVPDFAPESQLDVGGGTGAAVWAAADCWPSLREIAVLERDRSAAQLGRSLAAQAEHPAVRRAEWRQAEVGSGPAGAPVDLVTLSYVLGELPEAVREPLVRRLAEEAGMLVIVEPGSPDGYERVLAARDVLIGLGLRVAAPCPHEGRCPLAEGDWCHFAARLPRDSLHRRLKAGSLGFEDEKFSYVAATRAGAAPPEARVLRHPAKRKGLVTLALCAGGGREERNVSKRDGALYRAARDVEWGEAWPPM</sequence>
<keyword evidence="1" id="KW-0479">Metal-binding</keyword>
<gene>
    <name evidence="5" type="ORF">ACIBG2_21705</name>
</gene>
<evidence type="ECO:0000256" key="2">
    <source>
        <dbReference type="ARBA" id="ARBA00022946"/>
    </source>
</evidence>
<keyword evidence="4" id="KW-0411">Iron-sulfur</keyword>
<dbReference type="Gene3D" id="3.40.50.150">
    <property type="entry name" value="Vaccinia Virus protein VP39"/>
    <property type="match status" value="1"/>
</dbReference>
<keyword evidence="6" id="KW-1185">Reference proteome</keyword>
<organism evidence="5 6">
    <name type="scientific">Nonomuraea typhae</name>
    <dbReference type="NCBI Taxonomy" id="2603600"/>
    <lineage>
        <taxon>Bacteria</taxon>
        <taxon>Bacillati</taxon>
        <taxon>Actinomycetota</taxon>
        <taxon>Actinomycetes</taxon>
        <taxon>Streptosporangiales</taxon>
        <taxon>Streptosporangiaceae</taxon>
        <taxon>Nonomuraea</taxon>
    </lineage>
</organism>
<evidence type="ECO:0000256" key="4">
    <source>
        <dbReference type="ARBA" id="ARBA00023014"/>
    </source>
</evidence>
<dbReference type="PANTHER" id="PTHR13184">
    <property type="entry name" value="37S RIBOSOMAL PROTEIN S22"/>
    <property type="match status" value="1"/>
</dbReference>
<reference evidence="5 6" key="1">
    <citation type="submission" date="2024-10" db="EMBL/GenBank/DDBJ databases">
        <title>The Natural Products Discovery Center: Release of the First 8490 Sequenced Strains for Exploring Actinobacteria Biosynthetic Diversity.</title>
        <authorList>
            <person name="Kalkreuter E."/>
            <person name="Kautsar S.A."/>
            <person name="Yang D."/>
            <person name="Bader C.D."/>
            <person name="Teijaro C.N."/>
            <person name="Fluegel L."/>
            <person name="Davis C.M."/>
            <person name="Simpson J.R."/>
            <person name="Lauterbach L."/>
            <person name="Steele A.D."/>
            <person name="Gui C."/>
            <person name="Meng S."/>
            <person name="Li G."/>
            <person name="Viehrig K."/>
            <person name="Ye F."/>
            <person name="Su P."/>
            <person name="Kiefer A.F."/>
            <person name="Nichols A."/>
            <person name="Cepeda A.J."/>
            <person name="Yan W."/>
            <person name="Fan B."/>
            <person name="Jiang Y."/>
            <person name="Adhikari A."/>
            <person name="Zheng C.-J."/>
            <person name="Schuster L."/>
            <person name="Cowan T.M."/>
            <person name="Smanski M.J."/>
            <person name="Chevrette M.G."/>
            <person name="De Carvalho L.P.S."/>
            <person name="Shen B."/>
        </authorList>
    </citation>
    <scope>NUCLEOTIDE SEQUENCE [LARGE SCALE GENOMIC DNA]</scope>
    <source>
        <strain evidence="5 6">NPDC050545</strain>
    </source>
</reference>
<dbReference type="InterPro" id="IPR052571">
    <property type="entry name" value="Mt_RNA_Methyltransferase"/>
</dbReference>
<dbReference type="InterPro" id="IPR015324">
    <property type="entry name" value="Ribosomal_Rsm22-like"/>
</dbReference>
<evidence type="ECO:0000256" key="3">
    <source>
        <dbReference type="ARBA" id="ARBA00023004"/>
    </source>
</evidence>
<comment type="caution">
    <text evidence="5">The sequence shown here is derived from an EMBL/GenBank/DDBJ whole genome shotgun (WGS) entry which is preliminary data.</text>
</comment>
<dbReference type="Proteomes" id="UP001612741">
    <property type="component" value="Unassembled WGS sequence"/>
</dbReference>
<evidence type="ECO:0000313" key="6">
    <source>
        <dbReference type="Proteomes" id="UP001612741"/>
    </source>
</evidence>
<dbReference type="InterPro" id="IPR029063">
    <property type="entry name" value="SAM-dependent_MTases_sf"/>
</dbReference>
<dbReference type="Pfam" id="PF09243">
    <property type="entry name" value="Rsm22"/>
    <property type="match status" value="1"/>
</dbReference>
<evidence type="ECO:0000313" key="5">
    <source>
        <dbReference type="EMBL" id="MFI6500015.1"/>
    </source>
</evidence>
<dbReference type="PANTHER" id="PTHR13184:SF5">
    <property type="entry name" value="METHYLTRANSFERASE-LIKE PROTEIN 17, MITOCHONDRIAL"/>
    <property type="match status" value="1"/>
</dbReference>
<dbReference type="RefSeq" id="WP_397083668.1">
    <property type="nucleotide sequence ID" value="NZ_JBITGY010000005.1"/>
</dbReference>
<keyword evidence="3" id="KW-0408">Iron</keyword>
<dbReference type="SUPFAM" id="SSF53335">
    <property type="entry name" value="S-adenosyl-L-methionine-dependent methyltransferases"/>
    <property type="match status" value="1"/>
</dbReference>
<keyword evidence="2" id="KW-0809">Transit peptide</keyword>
<name>A0ABW7YWS7_9ACTN</name>
<protein>
    <submittedName>
        <fullName evidence="5">Small ribosomal subunit Rsm22 family protein</fullName>
    </submittedName>
</protein>
<evidence type="ECO:0000256" key="1">
    <source>
        <dbReference type="ARBA" id="ARBA00022723"/>
    </source>
</evidence>
<accession>A0ABW7YWS7</accession>
<proteinExistence type="predicted"/>